<organism evidence="2 3">
    <name type="scientific">Alkaliphilus peptidifermentans DSM 18978</name>
    <dbReference type="NCBI Taxonomy" id="1120976"/>
    <lineage>
        <taxon>Bacteria</taxon>
        <taxon>Bacillati</taxon>
        <taxon>Bacillota</taxon>
        <taxon>Clostridia</taxon>
        <taxon>Peptostreptococcales</taxon>
        <taxon>Natronincolaceae</taxon>
        <taxon>Alkaliphilus</taxon>
    </lineage>
</organism>
<protein>
    <submittedName>
        <fullName evidence="2">Uncharacterized protein</fullName>
    </submittedName>
</protein>
<dbReference type="STRING" id="1120976.SAMN03080606_00354"/>
<gene>
    <name evidence="2" type="ORF">SAMN03080606_00354</name>
</gene>
<reference evidence="2 3" key="1">
    <citation type="submission" date="2016-10" db="EMBL/GenBank/DDBJ databases">
        <authorList>
            <person name="de Groot N.N."/>
        </authorList>
    </citation>
    <scope>NUCLEOTIDE SEQUENCE [LARGE SCALE GENOMIC DNA]</scope>
    <source>
        <strain evidence="2 3">DSM 18978</strain>
    </source>
</reference>
<accession>A0A1G5BAU6</accession>
<sequence>MQRVNKGRIRYDSNELNILAQSVNCYSIIEIFQSVLVFSLLIGCFFGLLALLVEIH</sequence>
<feature type="transmembrane region" description="Helical" evidence="1">
    <location>
        <begin position="31"/>
        <end position="53"/>
    </location>
</feature>
<dbReference type="EMBL" id="FMUS01000002">
    <property type="protein sequence ID" value="SCX87257.1"/>
    <property type="molecule type" value="Genomic_DNA"/>
</dbReference>
<proteinExistence type="predicted"/>
<keyword evidence="1" id="KW-0472">Membrane</keyword>
<dbReference type="AlphaFoldDB" id="A0A1G5BAU6"/>
<evidence type="ECO:0000256" key="1">
    <source>
        <dbReference type="SAM" id="Phobius"/>
    </source>
</evidence>
<name>A0A1G5BAU6_9FIRM</name>
<evidence type="ECO:0000313" key="3">
    <source>
        <dbReference type="Proteomes" id="UP000198636"/>
    </source>
</evidence>
<keyword evidence="3" id="KW-1185">Reference proteome</keyword>
<keyword evidence="1" id="KW-0812">Transmembrane</keyword>
<dbReference type="Proteomes" id="UP000198636">
    <property type="component" value="Unassembled WGS sequence"/>
</dbReference>
<evidence type="ECO:0000313" key="2">
    <source>
        <dbReference type="EMBL" id="SCX87257.1"/>
    </source>
</evidence>
<keyword evidence="1" id="KW-1133">Transmembrane helix</keyword>